<keyword evidence="8" id="KW-0812">Transmembrane</keyword>
<evidence type="ECO:0000256" key="8">
    <source>
        <dbReference type="SAM" id="Phobius"/>
    </source>
</evidence>
<feature type="domain" description="LITAF" evidence="9">
    <location>
        <begin position="8"/>
        <end position="92"/>
    </location>
</feature>
<evidence type="ECO:0000256" key="4">
    <source>
        <dbReference type="ARBA" id="ARBA00005975"/>
    </source>
</evidence>
<evidence type="ECO:0000256" key="1">
    <source>
        <dbReference type="ARBA" id="ARBA00004414"/>
    </source>
</evidence>
<dbReference type="SMART" id="SM00714">
    <property type="entry name" value="LITAF"/>
    <property type="match status" value="1"/>
</dbReference>
<dbReference type="PANTHER" id="PTHR23292">
    <property type="entry name" value="LIPOPOLYSACCHARIDE-INDUCED TUMOR NECROSIS FACTOR-ALPHA FACTOR"/>
    <property type="match status" value="1"/>
</dbReference>
<keyword evidence="8" id="KW-1133">Transmembrane helix</keyword>
<evidence type="ECO:0000256" key="6">
    <source>
        <dbReference type="ARBA" id="ARBA00022833"/>
    </source>
</evidence>
<dbReference type="EMBL" id="GIFC01004689">
    <property type="protein sequence ID" value="MXU86772.1"/>
    <property type="molecule type" value="Transcribed_RNA"/>
</dbReference>
<proteinExistence type="inferred from homology"/>
<protein>
    <submittedName>
        <fullName evidence="10">Putative membrane-associated motif in lps-induced tumor necrosis factor alpha factor</fullName>
    </submittedName>
</protein>
<comment type="similarity">
    <text evidence="4">Belongs to the CDIP1/LITAF family.</text>
</comment>
<evidence type="ECO:0000256" key="5">
    <source>
        <dbReference type="ARBA" id="ARBA00022723"/>
    </source>
</evidence>
<keyword evidence="6" id="KW-0862">Zinc</keyword>
<dbReference type="InterPro" id="IPR037519">
    <property type="entry name" value="LITAF_fam"/>
</dbReference>
<evidence type="ECO:0000259" key="9">
    <source>
        <dbReference type="PROSITE" id="PS51837"/>
    </source>
</evidence>
<feature type="transmembrane region" description="Helical" evidence="8">
    <location>
        <begin position="46"/>
        <end position="70"/>
    </location>
</feature>
<evidence type="ECO:0000313" key="10">
    <source>
        <dbReference type="EMBL" id="MXU86772.1"/>
    </source>
</evidence>
<dbReference type="InterPro" id="IPR006629">
    <property type="entry name" value="LITAF"/>
</dbReference>
<keyword evidence="7 8" id="KW-0472">Membrane</keyword>
<dbReference type="PROSITE" id="PS51837">
    <property type="entry name" value="LITAF"/>
    <property type="match status" value="1"/>
</dbReference>
<dbReference type="GO" id="GO:0008270">
    <property type="term" value="F:zinc ion binding"/>
    <property type="evidence" value="ECO:0007669"/>
    <property type="project" value="TreeGrafter"/>
</dbReference>
<dbReference type="AlphaFoldDB" id="A0A6B0U2S3"/>
<reference evidence="10" key="1">
    <citation type="submission" date="2019-12" db="EMBL/GenBank/DDBJ databases">
        <title>An insight into the sialome of adult female Ixodes ricinus ticks feeding for 6 days.</title>
        <authorList>
            <person name="Perner J."/>
            <person name="Ribeiro J.M.C."/>
        </authorList>
    </citation>
    <scope>NUCLEOTIDE SEQUENCE</scope>
    <source>
        <strain evidence="10">Semi-engorged</strain>
        <tissue evidence="10">Salivary glands</tissue>
    </source>
</reference>
<dbReference type="PANTHER" id="PTHR23292:SF6">
    <property type="entry name" value="FI16602P1-RELATED"/>
    <property type="match status" value="1"/>
</dbReference>
<sequence length="93" mass="10157">MAYYPAPTPTVIVVRQQPALGAGPMRMRCPHCGALVMTETKKQCGVCTYVMVGVCCLLCAPCCFWIPLVIEACKDTTHTCPNCRNFLGIAKFI</sequence>
<comment type="subcellular location">
    <subcellularLocation>
        <location evidence="2">Endosome membrane</location>
        <topology evidence="2">Peripheral membrane protein</topology>
    </subcellularLocation>
    <subcellularLocation>
        <location evidence="1">Late endosome membrane</location>
    </subcellularLocation>
    <subcellularLocation>
        <location evidence="3">Lysosome membrane</location>
        <topology evidence="3">Peripheral membrane protein</topology>
        <orientation evidence="3">Cytoplasmic side</orientation>
    </subcellularLocation>
</comment>
<accession>A0A6B0U2S3</accession>
<dbReference type="GO" id="GO:0031902">
    <property type="term" value="C:late endosome membrane"/>
    <property type="evidence" value="ECO:0007669"/>
    <property type="project" value="UniProtKB-SubCell"/>
</dbReference>
<organism evidence="10">
    <name type="scientific">Ixodes ricinus</name>
    <name type="common">Common tick</name>
    <name type="synonym">Acarus ricinus</name>
    <dbReference type="NCBI Taxonomy" id="34613"/>
    <lineage>
        <taxon>Eukaryota</taxon>
        <taxon>Metazoa</taxon>
        <taxon>Ecdysozoa</taxon>
        <taxon>Arthropoda</taxon>
        <taxon>Chelicerata</taxon>
        <taxon>Arachnida</taxon>
        <taxon>Acari</taxon>
        <taxon>Parasitiformes</taxon>
        <taxon>Ixodida</taxon>
        <taxon>Ixodoidea</taxon>
        <taxon>Ixodidae</taxon>
        <taxon>Ixodinae</taxon>
        <taxon>Ixodes</taxon>
    </lineage>
</organism>
<evidence type="ECO:0000256" key="3">
    <source>
        <dbReference type="ARBA" id="ARBA00004630"/>
    </source>
</evidence>
<dbReference type="Pfam" id="PF10601">
    <property type="entry name" value="zf-LITAF-like"/>
    <property type="match status" value="1"/>
</dbReference>
<evidence type="ECO:0000256" key="7">
    <source>
        <dbReference type="ARBA" id="ARBA00023136"/>
    </source>
</evidence>
<keyword evidence="5" id="KW-0479">Metal-binding</keyword>
<evidence type="ECO:0000256" key="2">
    <source>
        <dbReference type="ARBA" id="ARBA00004481"/>
    </source>
</evidence>
<dbReference type="GO" id="GO:0005765">
    <property type="term" value="C:lysosomal membrane"/>
    <property type="evidence" value="ECO:0007669"/>
    <property type="project" value="UniProtKB-SubCell"/>
</dbReference>
<name>A0A6B0U2S3_IXORI</name>